<dbReference type="Gene3D" id="1.20.930.40">
    <property type="entry name" value="Transferrin receptor-like, dimerisation domain"/>
    <property type="match status" value="1"/>
</dbReference>
<dbReference type="InterPro" id="IPR007365">
    <property type="entry name" value="TFR-like_dimer_dom"/>
</dbReference>
<evidence type="ECO:0000259" key="3">
    <source>
        <dbReference type="Pfam" id="PF04389"/>
    </source>
</evidence>
<dbReference type="SUPFAM" id="SSF53187">
    <property type="entry name" value="Zn-dependent exopeptidases"/>
    <property type="match status" value="1"/>
</dbReference>
<reference evidence="4 5" key="1">
    <citation type="journal article" date="2017" name="PLoS Biol.">
        <title>The sea cucumber genome provides insights into morphological evolution and visceral regeneration.</title>
        <authorList>
            <person name="Zhang X."/>
            <person name="Sun L."/>
            <person name="Yuan J."/>
            <person name="Sun Y."/>
            <person name="Gao Y."/>
            <person name="Zhang L."/>
            <person name="Li S."/>
            <person name="Dai H."/>
            <person name="Hamel J.F."/>
            <person name="Liu C."/>
            <person name="Yu Y."/>
            <person name="Liu S."/>
            <person name="Lin W."/>
            <person name="Guo K."/>
            <person name="Jin S."/>
            <person name="Xu P."/>
            <person name="Storey K.B."/>
            <person name="Huan P."/>
            <person name="Zhang T."/>
            <person name="Zhou Y."/>
            <person name="Zhang J."/>
            <person name="Lin C."/>
            <person name="Li X."/>
            <person name="Xing L."/>
            <person name="Huo D."/>
            <person name="Sun M."/>
            <person name="Wang L."/>
            <person name="Mercier A."/>
            <person name="Li F."/>
            <person name="Yang H."/>
            <person name="Xiang J."/>
        </authorList>
    </citation>
    <scope>NUCLEOTIDE SEQUENCE [LARGE SCALE GENOMIC DNA]</scope>
    <source>
        <strain evidence="4">Shaxun</strain>
        <tissue evidence="4">Muscle</tissue>
    </source>
</reference>
<dbReference type="Proteomes" id="UP000230750">
    <property type="component" value="Unassembled WGS sequence"/>
</dbReference>
<comment type="caution">
    <text evidence="4">The sequence shown here is derived from an EMBL/GenBank/DDBJ whole genome shotgun (WGS) entry which is preliminary data.</text>
</comment>
<dbReference type="SUPFAM" id="SSF47672">
    <property type="entry name" value="Transferrin receptor-like dimerisation domain"/>
    <property type="match status" value="1"/>
</dbReference>
<sequence length="314" mass="35453">MEVARAFGELLKTGWRPRRTIMFGSWGAEEYGLIGSNEWVEEFSKNLDHRAVAYLNVDVAVSGTFVPSFAATPNLYQLTWKASKLVPDPNPAEFEPGQVSTLYDRWLLRRPLPDGNPSVGDLGSGSDFTTFLQAIGISALDFSFQHDRATIKISPYPMYHSVYETYELVKQFYDPDFYFHQAASRVLAEILRDLAESKILPLSCVDYAKKIKGFYQELRDGETGQKMINEGGLSFEFMDASVENLTVAADKFENYLENELDTSDLYAVRAVNDQLMNFERSFIDALGLPGRPNTRHVVFAPSSRDFYSSDKFAG</sequence>
<feature type="non-terminal residue" evidence="4">
    <location>
        <position position="314"/>
    </location>
</feature>
<accession>A0A2G8KAX3</accession>
<evidence type="ECO:0000256" key="1">
    <source>
        <dbReference type="ARBA" id="ARBA00005634"/>
    </source>
</evidence>
<dbReference type="InterPro" id="IPR007484">
    <property type="entry name" value="Peptidase_M28"/>
</dbReference>
<feature type="domain" description="Transferrin receptor-like dimerisation" evidence="2">
    <location>
        <begin position="233"/>
        <end position="314"/>
    </location>
</feature>
<feature type="domain" description="Peptidase M28" evidence="3">
    <location>
        <begin position="2"/>
        <end position="167"/>
    </location>
</feature>
<dbReference type="GO" id="GO:0004180">
    <property type="term" value="F:carboxypeptidase activity"/>
    <property type="evidence" value="ECO:0007669"/>
    <property type="project" value="TreeGrafter"/>
</dbReference>
<name>A0A2G8KAX3_STIJA</name>
<proteinExistence type="inferred from homology"/>
<dbReference type="OrthoDB" id="5841748at2759"/>
<dbReference type="PANTHER" id="PTHR10404:SF77">
    <property type="entry name" value="GLUTAMATE CARBOXYPEPTIDASE 2 HOMOLOG"/>
    <property type="match status" value="1"/>
</dbReference>
<dbReference type="InterPro" id="IPR039373">
    <property type="entry name" value="Peptidase_M28B"/>
</dbReference>
<dbReference type="STRING" id="307972.A0A2G8KAX3"/>
<gene>
    <name evidence="4" type="ORF">BSL78_17973</name>
</gene>
<dbReference type="FunFam" id="3.40.630.10:FF:000101">
    <property type="entry name" value="N-acetylated alpha-linked acidic dipeptidase like 1"/>
    <property type="match status" value="1"/>
</dbReference>
<evidence type="ECO:0000313" key="4">
    <source>
        <dbReference type="EMBL" id="PIK45156.1"/>
    </source>
</evidence>
<dbReference type="AlphaFoldDB" id="A0A2G8KAX3"/>
<keyword evidence="5" id="KW-1185">Reference proteome</keyword>
<comment type="similarity">
    <text evidence="1">Belongs to the peptidase M28 family. M28B subfamily.</text>
</comment>
<evidence type="ECO:0008006" key="6">
    <source>
        <dbReference type="Google" id="ProtNLM"/>
    </source>
</evidence>
<evidence type="ECO:0000259" key="2">
    <source>
        <dbReference type="Pfam" id="PF04253"/>
    </source>
</evidence>
<dbReference type="Pfam" id="PF04253">
    <property type="entry name" value="TFR_dimer"/>
    <property type="match status" value="1"/>
</dbReference>
<protein>
    <recommendedName>
        <fullName evidence="6">N-acetylated-alpha-linked acidic dipeptidase 2</fullName>
    </recommendedName>
</protein>
<dbReference type="Gene3D" id="3.40.630.10">
    <property type="entry name" value="Zn peptidases"/>
    <property type="match status" value="1"/>
</dbReference>
<organism evidence="4 5">
    <name type="scientific">Stichopus japonicus</name>
    <name type="common">Sea cucumber</name>
    <dbReference type="NCBI Taxonomy" id="307972"/>
    <lineage>
        <taxon>Eukaryota</taxon>
        <taxon>Metazoa</taxon>
        <taxon>Echinodermata</taxon>
        <taxon>Eleutherozoa</taxon>
        <taxon>Echinozoa</taxon>
        <taxon>Holothuroidea</taxon>
        <taxon>Aspidochirotacea</taxon>
        <taxon>Aspidochirotida</taxon>
        <taxon>Stichopodidae</taxon>
        <taxon>Apostichopus</taxon>
    </lineage>
</organism>
<dbReference type="Pfam" id="PF04389">
    <property type="entry name" value="Peptidase_M28"/>
    <property type="match status" value="1"/>
</dbReference>
<dbReference type="EMBL" id="MRZV01000730">
    <property type="protein sequence ID" value="PIK45156.1"/>
    <property type="molecule type" value="Genomic_DNA"/>
</dbReference>
<evidence type="ECO:0000313" key="5">
    <source>
        <dbReference type="Proteomes" id="UP000230750"/>
    </source>
</evidence>
<dbReference type="PANTHER" id="PTHR10404">
    <property type="entry name" value="N-ACETYLATED-ALPHA-LINKED ACIDIC DIPEPTIDASE"/>
    <property type="match status" value="1"/>
</dbReference>
<dbReference type="InterPro" id="IPR036757">
    <property type="entry name" value="TFR-like_dimer_dom_sf"/>
</dbReference>